<sequence length="251" mass="26026">MRPGACSTSAMKSAQRQTRTGHTRLRRPGNAWYPAECGAAGSRRRGRRPQVPAQSNRRVWSRSCLASASPRCTGKASNVTAGSTTSLLTENFTSSCTGRHVSWVPGAGAAQAGPPPNLAVITIPRPTAAPCHRLPGSRGGTVSGCPGVHVAVIRCRRAAVRSCTRPGDLGENPVQQHVTGMGGPECTGRPGDGCAQTTGHRVDPGISGIPADTQAGRELPQCVVLTGAVNARREGRGPTMPITFTLTPPTT</sequence>
<accession>A0ABU0NGD7</accession>
<gene>
    <name evidence="2" type="ORF">QF030_000347</name>
</gene>
<organism evidence="2 3">
    <name type="scientific">Streptomyces rishiriensis</name>
    <dbReference type="NCBI Taxonomy" id="68264"/>
    <lineage>
        <taxon>Bacteria</taxon>
        <taxon>Bacillati</taxon>
        <taxon>Actinomycetota</taxon>
        <taxon>Actinomycetes</taxon>
        <taxon>Kitasatosporales</taxon>
        <taxon>Streptomycetaceae</taxon>
        <taxon>Streptomyces</taxon>
    </lineage>
</organism>
<feature type="region of interest" description="Disordered" evidence="1">
    <location>
        <begin position="1"/>
        <end position="58"/>
    </location>
</feature>
<dbReference type="EMBL" id="JAUSWV010000001">
    <property type="protein sequence ID" value="MDQ0578169.1"/>
    <property type="molecule type" value="Genomic_DNA"/>
</dbReference>
<comment type="caution">
    <text evidence="2">The sequence shown here is derived from an EMBL/GenBank/DDBJ whole genome shotgun (WGS) entry which is preliminary data.</text>
</comment>
<evidence type="ECO:0000256" key="1">
    <source>
        <dbReference type="SAM" id="MobiDB-lite"/>
    </source>
</evidence>
<keyword evidence="3" id="KW-1185">Reference proteome</keyword>
<reference evidence="2 3" key="1">
    <citation type="submission" date="2023-07" db="EMBL/GenBank/DDBJ databases">
        <title>Comparative genomics of wheat-associated soil bacteria to identify genetic determinants of phenazine resistance.</title>
        <authorList>
            <person name="Mouncey N."/>
        </authorList>
    </citation>
    <scope>NUCLEOTIDE SEQUENCE [LARGE SCALE GENOMIC DNA]</scope>
    <source>
        <strain evidence="2 3">B2I6</strain>
    </source>
</reference>
<name>A0ABU0NGD7_STRRH</name>
<evidence type="ECO:0000313" key="3">
    <source>
        <dbReference type="Proteomes" id="UP001230654"/>
    </source>
</evidence>
<proteinExistence type="predicted"/>
<protein>
    <submittedName>
        <fullName evidence="2">Uncharacterized protein</fullName>
    </submittedName>
</protein>
<evidence type="ECO:0000313" key="2">
    <source>
        <dbReference type="EMBL" id="MDQ0578169.1"/>
    </source>
</evidence>
<dbReference type="Proteomes" id="UP001230654">
    <property type="component" value="Unassembled WGS sequence"/>
</dbReference>
<feature type="compositionally biased region" description="Polar residues" evidence="1">
    <location>
        <begin position="1"/>
        <end position="18"/>
    </location>
</feature>